<feature type="domain" description="Methyl-accepting transducer" evidence="7">
    <location>
        <begin position="436"/>
        <end position="672"/>
    </location>
</feature>
<dbReference type="PROSITE" id="PS50885">
    <property type="entry name" value="HAMP"/>
    <property type="match status" value="1"/>
</dbReference>
<dbReference type="InterPro" id="IPR004090">
    <property type="entry name" value="Chemotax_Me-accpt_rcpt"/>
</dbReference>
<evidence type="ECO:0000259" key="7">
    <source>
        <dbReference type="PROSITE" id="PS50111"/>
    </source>
</evidence>
<dbReference type="PROSITE" id="PS50111">
    <property type="entry name" value="CHEMOTAXIS_TRANSDUC_2"/>
    <property type="match status" value="1"/>
</dbReference>
<evidence type="ECO:0000259" key="8">
    <source>
        <dbReference type="PROSITE" id="PS50885"/>
    </source>
</evidence>
<dbReference type="SUPFAM" id="SSF58104">
    <property type="entry name" value="Methyl-accepting chemotaxis protein (MCP) signaling domain"/>
    <property type="match status" value="1"/>
</dbReference>
<keyword evidence="5" id="KW-0812">Transmembrane</keyword>
<evidence type="ECO:0000256" key="1">
    <source>
        <dbReference type="ARBA" id="ARBA00023224"/>
    </source>
</evidence>
<evidence type="ECO:0000256" key="5">
    <source>
        <dbReference type="SAM" id="Phobius"/>
    </source>
</evidence>
<comment type="similarity">
    <text evidence="2">Belongs to the methyl-accepting chemotaxis (MCP) protein family.</text>
</comment>
<dbReference type="Gene3D" id="1.10.287.950">
    <property type="entry name" value="Methyl-accepting chemotaxis protein"/>
    <property type="match status" value="1"/>
</dbReference>
<dbReference type="AlphaFoldDB" id="A0A2U1V7A8"/>
<keyword evidence="4" id="KW-0175">Coiled coil</keyword>
<dbReference type="GO" id="GO:0006935">
    <property type="term" value="P:chemotaxis"/>
    <property type="evidence" value="ECO:0007669"/>
    <property type="project" value="InterPro"/>
</dbReference>
<feature type="transmembrane region" description="Helical" evidence="5">
    <location>
        <begin position="320"/>
        <end position="341"/>
    </location>
</feature>
<keyword evidence="10" id="KW-1185">Reference proteome</keyword>
<feature type="coiled-coil region" evidence="4">
    <location>
        <begin position="390"/>
        <end position="417"/>
    </location>
</feature>
<evidence type="ECO:0000313" key="10">
    <source>
        <dbReference type="Proteomes" id="UP000245048"/>
    </source>
</evidence>
<dbReference type="Pfam" id="PF00672">
    <property type="entry name" value="HAMP"/>
    <property type="match status" value="1"/>
</dbReference>
<dbReference type="GO" id="GO:0004888">
    <property type="term" value="F:transmembrane signaling receptor activity"/>
    <property type="evidence" value="ECO:0007669"/>
    <property type="project" value="InterPro"/>
</dbReference>
<proteinExistence type="inferred from homology"/>
<feature type="signal peptide" evidence="6">
    <location>
        <begin position="1"/>
        <end position="21"/>
    </location>
</feature>
<keyword evidence="6" id="KW-0732">Signal</keyword>
<dbReference type="SMART" id="SM00304">
    <property type="entry name" value="HAMP"/>
    <property type="match status" value="1"/>
</dbReference>
<dbReference type="GO" id="GO:0007165">
    <property type="term" value="P:signal transduction"/>
    <property type="evidence" value="ECO:0007669"/>
    <property type="project" value="UniProtKB-KW"/>
</dbReference>
<keyword evidence="1 3" id="KW-0807">Transducer</keyword>
<gene>
    <name evidence="9" type="ORF">CR165_07610</name>
</gene>
<accession>A0A2U1V7A8</accession>
<evidence type="ECO:0000256" key="2">
    <source>
        <dbReference type="ARBA" id="ARBA00029447"/>
    </source>
</evidence>
<dbReference type="GO" id="GO:0016020">
    <property type="term" value="C:membrane"/>
    <property type="evidence" value="ECO:0007669"/>
    <property type="project" value="InterPro"/>
</dbReference>
<feature type="domain" description="HAMP" evidence="8">
    <location>
        <begin position="343"/>
        <end position="396"/>
    </location>
</feature>
<dbReference type="PANTHER" id="PTHR32089">
    <property type="entry name" value="METHYL-ACCEPTING CHEMOTAXIS PROTEIN MCPB"/>
    <property type="match status" value="1"/>
</dbReference>
<comment type="caution">
    <text evidence="9">The sequence shown here is derived from an EMBL/GenBank/DDBJ whole genome shotgun (WGS) entry which is preliminary data.</text>
</comment>
<dbReference type="SMART" id="SM00283">
    <property type="entry name" value="MA"/>
    <property type="match status" value="1"/>
</dbReference>
<evidence type="ECO:0000256" key="3">
    <source>
        <dbReference type="PROSITE-ProRule" id="PRU00284"/>
    </source>
</evidence>
<reference evidence="10" key="1">
    <citation type="submission" date="2017-10" db="EMBL/GenBank/DDBJ databases">
        <authorList>
            <person name="Toshchakov S.V."/>
            <person name="Goeva M.A."/>
        </authorList>
    </citation>
    <scope>NUCLEOTIDE SEQUENCE [LARGE SCALE GENOMIC DNA]</scope>
    <source>
        <strain evidence="10">JR1/69-1-13</strain>
    </source>
</reference>
<dbReference type="PRINTS" id="PR00260">
    <property type="entry name" value="CHEMTRNSDUCR"/>
</dbReference>
<organism evidence="9 10">
    <name type="scientific">Teichococcus aestuarii</name>
    <dbReference type="NCBI Taxonomy" id="568898"/>
    <lineage>
        <taxon>Bacteria</taxon>
        <taxon>Pseudomonadati</taxon>
        <taxon>Pseudomonadota</taxon>
        <taxon>Alphaproteobacteria</taxon>
        <taxon>Acetobacterales</taxon>
        <taxon>Roseomonadaceae</taxon>
        <taxon>Roseomonas</taxon>
    </lineage>
</organism>
<keyword evidence="5" id="KW-1133">Transmembrane helix</keyword>
<evidence type="ECO:0008006" key="11">
    <source>
        <dbReference type="Google" id="ProtNLM"/>
    </source>
</evidence>
<dbReference type="InterPro" id="IPR004089">
    <property type="entry name" value="MCPsignal_dom"/>
</dbReference>
<dbReference type="OrthoDB" id="7295762at2"/>
<name>A0A2U1V7A8_9PROT</name>
<dbReference type="Pfam" id="PF00015">
    <property type="entry name" value="MCPsignal"/>
    <property type="match status" value="1"/>
</dbReference>
<sequence length="692" mass="72851">MRIRTLFLAGFCAVALPGALASLVLAGQAFGDWRQANQAMLDTRALSALQRAQTALTIEVGQYASSATSPAPDMPTLRATVPVADQQLALMAERLPASSLGEAALSVTRQLTQTMATLRRRAEAEFVRPLPQRDPTLATDLRQARATLMDGVTAQGDTLVRLLAVRQPELMLPLELARAVMQQRDVTGRNLTALYGWVNGLPVERAAFHALQGQLGEARQSQQSALHLVDVLRDRPRLQEAAGRYGSLNEALNGRIRQLSDLAAANLDRVAPPGTWPADSNALRREITPMQLRLLDLRDAALDEAMAMTEEATGSARLRLAMALGLVALTLAVVLGGLLLLMRRLVQPLRALTATLSRIAQGSLEVAVPGHARTDELGEMARAIETLREGSRQRLAMQQAQQQAQQAELERAKRVDLLLNHFEEETAGMLRVVASAATELDATAASMAGIAQDGTRHAGDVAEAARQASANVQTVAAAAEELAASIAEVARQVRDGAGQARSAVAAAERAGQTVRGLSDAADRIGDVVKLIADIASQTNLLALNATIEAARAGEAGKGFAVVASEVKNLASQTAKATEEIGQQIAGMQTETQRTVQAIGAIAGIIEGLNRATAQVAEAAGQQAEATQEIGRAVAEAATGTDAASRHAMGVSADAERTGTAAGEVRAASGELAQRSEALRGQMERFLSAIRAA</sequence>
<dbReference type="CDD" id="cd06225">
    <property type="entry name" value="HAMP"/>
    <property type="match status" value="1"/>
</dbReference>
<protein>
    <recommendedName>
        <fullName evidence="11">Chemotaxis protein</fullName>
    </recommendedName>
</protein>
<dbReference type="Gene3D" id="6.10.340.10">
    <property type="match status" value="1"/>
</dbReference>
<feature type="chain" id="PRO_5015781685" description="Chemotaxis protein" evidence="6">
    <location>
        <begin position="22"/>
        <end position="692"/>
    </location>
</feature>
<dbReference type="InterPro" id="IPR003660">
    <property type="entry name" value="HAMP_dom"/>
</dbReference>
<evidence type="ECO:0000256" key="4">
    <source>
        <dbReference type="SAM" id="Coils"/>
    </source>
</evidence>
<dbReference type="EMBL" id="PDOA01000003">
    <property type="protein sequence ID" value="PWC29782.1"/>
    <property type="molecule type" value="Genomic_DNA"/>
</dbReference>
<evidence type="ECO:0000256" key="6">
    <source>
        <dbReference type="SAM" id="SignalP"/>
    </source>
</evidence>
<dbReference type="RefSeq" id="WP_109516353.1">
    <property type="nucleotide sequence ID" value="NZ_PDOA01000003.1"/>
</dbReference>
<dbReference type="PANTHER" id="PTHR32089:SF112">
    <property type="entry name" value="LYSOZYME-LIKE PROTEIN-RELATED"/>
    <property type="match status" value="1"/>
</dbReference>
<dbReference type="Proteomes" id="UP000245048">
    <property type="component" value="Unassembled WGS sequence"/>
</dbReference>
<evidence type="ECO:0000313" key="9">
    <source>
        <dbReference type="EMBL" id="PWC29782.1"/>
    </source>
</evidence>
<keyword evidence="5" id="KW-0472">Membrane</keyword>